<proteinExistence type="predicted"/>
<dbReference type="Pfam" id="PF08958">
    <property type="entry name" value="DUF1871"/>
    <property type="match status" value="1"/>
</dbReference>
<dbReference type="InterPro" id="IPR023162">
    <property type="entry name" value="Apc36109-like_dom_sf"/>
</dbReference>
<dbReference type="InterPro" id="IPR015053">
    <property type="entry name" value="DUF1871"/>
</dbReference>
<dbReference type="AlphaFoldDB" id="U7TUE3"/>
<accession>U7TUE3</accession>
<name>U7TUE3_FUSNU</name>
<dbReference type="PATRIC" id="fig|1316587.3.peg.1158"/>
<gene>
    <name evidence="1" type="ORF">HMPREF1767_01163</name>
</gene>
<dbReference type="Gene3D" id="1.10.340.20">
    <property type="entry name" value="Apc36109-like domain"/>
    <property type="match status" value="1"/>
</dbReference>
<reference evidence="1" key="1">
    <citation type="submission" date="2013-10" db="EMBL/GenBank/DDBJ databases">
        <title>The Genome Sequence of Fusobacterium nucleatum CTI-6.</title>
        <authorList>
            <consortium name="The Broad Institute Genomics Platform"/>
            <person name="Earl A."/>
            <person name="Ward D."/>
            <person name="Feldgarden M."/>
            <person name="Gevers D."/>
            <person name="Kostic A."/>
            <person name="Garrett W."/>
            <person name="Young S.K."/>
            <person name="Zeng Q."/>
            <person name="Gargeya S."/>
            <person name="Fitzgerald M."/>
            <person name="Abouelleil A."/>
            <person name="Alvarado L."/>
            <person name="Berlin A.M."/>
            <person name="Chapman S.B."/>
            <person name="Gainer-Dewar J."/>
            <person name="Goldberg J."/>
            <person name="Gnerre S."/>
            <person name="Griggs A."/>
            <person name="Gujja S."/>
            <person name="Hansen M."/>
            <person name="Howarth C."/>
            <person name="Imamovic A."/>
            <person name="Ireland A."/>
            <person name="Larimer J."/>
            <person name="McCowan C."/>
            <person name="Murphy C."/>
            <person name="Pearson M."/>
            <person name="Poon T.W."/>
            <person name="Priest M."/>
            <person name="Roberts A."/>
            <person name="Saif S."/>
            <person name="Shea T."/>
            <person name="Sykes S."/>
            <person name="Wortman J."/>
            <person name="Nusbaum C."/>
            <person name="Birren B."/>
        </authorList>
    </citation>
    <scope>NUCLEOTIDE SEQUENCE [LARGE SCALE GENOMIC DNA]</scope>
    <source>
        <strain evidence="1">CTI-6</strain>
    </source>
</reference>
<comment type="caution">
    <text evidence="1">The sequence shown here is derived from an EMBL/GenBank/DDBJ whole genome shotgun (WGS) entry which is preliminary data.</text>
</comment>
<evidence type="ECO:0000313" key="1">
    <source>
        <dbReference type="EMBL" id="ERT47894.1"/>
    </source>
</evidence>
<organism evidence="1">
    <name type="scientific">Fusobacterium nucleatum CTI-6</name>
    <dbReference type="NCBI Taxonomy" id="1316587"/>
    <lineage>
        <taxon>Bacteria</taxon>
        <taxon>Fusobacteriati</taxon>
        <taxon>Fusobacteriota</taxon>
        <taxon>Fusobacteriia</taxon>
        <taxon>Fusobacteriales</taxon>
        <taxon>Fusobacteriaceae</taxon>
        <taxon>Fusobacterium</taxon>
    </lineage>
</organism>
<sequence length="96" mass="11424">MLKNKEKLIKIKQNIQEVINSWDPIGLMNICPEDEYEPEINEIVEFVISNKNINKISLSEEIRKIFNFYFMNIYNSINEVEEDIASEILEKCRNIL</sequence>
<dbReference type="EMBL" id="AXNV01000009">
    <property type="protein sequence ID" value="ERT47894.1"/>
    <property type="molecule type" value="Genomic_DNA"/>
</dbReference>
<protein>
    <recommendedName>
        <fullName evidence="2">DUF1871 domain-containing protein</fullName>
    </recommendedName>
</protein>
<dbReference type="SUPFAM" id="SSF116922">
    <property type="entry name" value="YugE-like"/>
    <property type="match status" value="1"/>
</dbReference>
<evidence type="ECO:0008006" key="2">
    <source>
        <dbReference type="Google" id="ProtNLM"/>
    </source>
</evidence>